<dbReference type="GO" id="GO:0060003">
    <property type="term" value="P:copper ion export"/>
    <property type="evidence" value="ECO:0007669"/>
    <property type="project" value="UniProtKB-ARBA"/>
</dbReference>
<evidence type="ECO:0000256" key="20">
    <source>
        <dbReference type="ARBA" id="ARBA00049289"/>
    </source>
</evidence>
<dbReference type="GO" id="GO:0016887">
    <property type="term" value="F:ATP hydrolysis activity"/>
    <property type="evidence" value="ECO:0007669"/>
    <property type="project" value="InterPro"/>
</dbReference>
<keyword evidence="14" id="KW-1278">Translocase</keyword>
<dbReference type="SFLD" id="SFLDS00003">
    <property type="entry name" value="Haloacid_Dehalogenase"/>
    <property type="match status" value="1"/>
</dbReference>
<dbReference type="InterPro" id="IPR027256">
    <property type="entry name" value="P-typ_ATPase_IB"/>
</dbReference>
<dbReference type="PANTHER" id="PTHR43520">
    <property type="entry name" value="ATP7, ISOFORM B"/>
    <property type="match status" value="1"/>
</dbReference>
<evidence type="ECO:0000256" key="14">
    <source>
        <dbReference type="ARBA" id="ARBA00022967"/>
    </source>
</evidence>
<evidence type="ECO:0000256" key="11">
    <source>
        <dbReference type="ARBA" id="ARBA00022796"/>
    </source>
</evidence>
<dbReference type="CDD" id="cd02094">
    <property type="entry name" value="P-type_ATPase_Cu-like"/>
    <property type="match status" value="1"/>
</dbReference>
<dbReference type="PROSITE" id="PS01047">
    <property type="entry name" value="HMA_1"/>
    <property type="match status" value="2"/>
</dbReference>
<evidence type="ECO:0000256" key="10">
    <source>
        <dbReference type="ARBA" id="ARBA00022741"/>
    </source>
</evidence>
<dbReference type="SFLD" id="SFLDF00027">
    <property type="entry name" value="p-type_atpase"/>
    <property type="match status" value="1"/>
</dbReference>
<comment type="subcellular location">
    <subcellularLocation>
        <location evidence="1">Cell membrane</location>
        <topology evidence="1">Multi-pass membrane protein</topology>
    </subcellularLocation>
</comment>
<keyword evidence="16" id="KW-0186">Copper</keyword>
<keyword evidence="13" id="KW-0460">Magnesium</keyword>
<name>A0A498C6S5_9GAMM</name>
<dbReference type="GO" id="GO:0055070">
    <property type="term" value="P:copper ion homeostasis"/>
    <property type="evidence" value="ECO:0007669"/>
    <property type="project" value="TreeGrafter"/>
</dbReference>
<dbReference type="Pfam" id="PF00403">
    <property type="entry name" value="HMA"/>
    <property type="match status" value="2"/>
</dbReference>
<dbReference type="GO" id="GO:0005524">
    <property type="term" value="F:ATP binding"/>
    <property type="evidence" value="ECO:0007669"/>
    <property type="project" value="UniProtKB-UniRule"/>
</dbReference>
<evidence type="ECO:0000256" key="16">
    <source>
        <dbReference type="ARBA" id="ARBA00023008"/>
    </source>
</evidence>
<dbReference type="EC" id="7.2.2.8" evidence="3"/>
<gene>
    <name evidence="23" type="ORF">DFR31_1373</name>
</gene>
<dbReference type="InterPro" id="IPR001757">
    <property type="entry name" value="P_typ_ATPase"/>
</dbReference>
<dbReference type="InterPro" id="IPR059000">
    <property type="entry name" value="ATPase_P-type_domA"/>
</dbReference>
<dbReference type="OrthoDB" id="9814270at2"/>
<dbReference type="NCBIfam" id="TIGR01511">
    <property type="entry name" value="ATPase-IB1_Cu"/>
    <property type="match status" value="1"/>
</dbReference>
<keyword evidence="4" id="KW-0813">Transport</keyword>
<dbReference type="SUPFAM" id="SSF56784">
    <property type="entry name" value="HAD-like"/>
    <property type="match status" value="1"/>
</dbReference>
<dbReference type="Pfam" id="PF00702">
    <property type="entry name" value="Hydrolase"/>
    <property type="match status" value="1"/>
</dbReference>
<dbReference type="InterPro" id="IPR023214">
    <property type="entry name" value="HAD_sf"/>
</dbReference>
<keyword evidence="10 21" id="KW-0547">Nucleotide-binding</keyword>
<comment type="catalytic activity">
    <reaction evidence="20">
        <text>Cu(+)(in) + ATP + H2O = Cu(+)(out) + ADP + phosphate + H(+)</text>
        <dbReference type="Rhea" id="RHEA:25792"/>
        <dbReference type="ChEBI" id="CHEBI:15377"/>
        <dbReference type="ChEBI" id="CHEBI:15378"/>
        <dbReference type="ChEBI" id="CHEBI:30616"/>
        <dbReference type="ChEBI" id="CHEBI:43474"/>
        <dbReference type="ChEBI" id="CHEBI:49552"/>
        <dbReference type="ChEBI" id="CHEBI:456216"/>
        <dbReference type="EC" id="7.2.2.8"/>
    </reaction>
</comment>
<dbReference type="NCBIfam" id="TIGR01525">
    <property type="entry name" value="ATPase-IB_hvy"/>
    <property type="match status" value="1"/>
</dbReference>
<evidence type="ECO:0000256" key="18">
    <source>
        <dbReference type="ARBA" id="ARBA00023136"/>
    </source>
</evidence>
<dbReference type="EMBL" id="RCDA01000001">
    <property type="protein sequence ID" value="RLK51432.1"/>
    <property type="molecule type" value="Genomic_DNA"/>
</dbReference>
<dbReference type="InterPro" id="IPR008250">
    <property type="entry name" value="ATPase_P-typ_transduc_dom_A_sf"/>
</dbReference>
<keyword evidence="17" id="KW-0406">Ion transport</keyword>
<evidence type="ECO:0000256" key="15">
    <source>
        <dbReference type="ARBA" id="ARBA00022989"/>
    </source>
</evidence>
<feature type="transmembrane region" description="Helical" evidence="21">
    <location>
        <begin position="203"/>
        <end position="220"/>
    </location>
</feature>
<dbReference type="PRINTS" id="PR00119">
    <property type="entry name" value="CATATPASE"/>
</dbReference>
<dbReference type="Gene3D" id="3.40.1110.10">
    <property type="entry name" value="Calcium-transporting ATPase, cytoplasmic domain N"/>
    <property type="match status" value="1"/>
</dbReference>
<evidence type="ECO:0000256" key="7">
    <source>
        <dbReference type="ARBA" id="ARBA00022692"/>
    </source>
</evidence>
<dbReference type="InterPro" id="IPR017969">
    <property type="entry name" value="Heavy-metal-associated_CS"/>
</dbReference>
<dbReference type="CDD" id="cd00371">
    <property type="entry name" value="HMA"/>
    <property type="match status" value="2"/>
</dbReference>
<keyword evidence="11" id="KW-0187">Copper transport</keyword>
<dbReference type="AlphaFoldDB" id="A0A498C6S5"/>
<dbReference type="InterPro" id="IPR018303">
    <property type="entry name" value="ATPase_P-typ_P_site"/>
</dbReference>
<dbReference type="NCBIfam" id="TIGR00003">
    <property type="entry name" value="copper ion binding protein"/>
    <property type="match status" value="2"/>
</dbReference>
<dbReference type="InterPro" id="IPR023299">
    <property type="entry name" value="ATPase_P-typ_cyto_dom_N"/>
</dbReference>
<dbReference type="NCBIfam" id="TIGR01494">
    <property type="entry name" value="ATPase_P-type"/>
    <property type="match status" value="1"/>
</dbReference>
<keyword evidence="5 21" id="KW-1003">Cell membrane</keyword>
<evidence type="ECO:0000256" key="2">
    <source>
        <dbReference type="ARBA" id="ARBA00006024"/>
    </source>
</evidence>
<evidence type="ECO:0000256" key="3">
    <source>
        <dbReference type="ARBA" id="ARBA00012517"/>
    </source>
</evidence>
<evidence type="ECO:0000313" key="24">
    <source>
        <dbReference type="Proteomes" id="UP000275461"/>
    </source>
</evidence>
<organism evidence="23 24">
    <name type="scientific">Alkalispirillum mobile</name>
    <dbReference type="NCBI Taxonomy" id="85925"/>
    <lineage>
        <taxon>Bacteria</taxon>
        <taxon>Pseudomonadati</taxon>
        <taxon>Pseudomonadota</taxon>
        <taxon>Gammaproteobacteria</taxon>
        <taxon>Chromatiales</taxon>
        <taxon>Ectothiorhodospiraceae</taxon>
        <taxon>Alkalispirillum</taxon>
    </lineage>
</organism>
<evidence type="ECO:0000256" key="17">
    <source>
        <dbReference type="ARBA" id="ARBA00023065"/>
    </source>
</evidence>
<dbReference type="Pfam" id="PF00122">
    <property type="entry name" value="E1-E2_ATPase"/>
    <property type="match status" value="1"/>
</dbReference>
<evidence type="ECO:0000256" key="6">
    <source>
        <dbReference type="ARBA" id="ARBA00022553"/>
    </source>
</evidence>
<dbReference type="InterPro" id="IPR006122">
    <property type="entry name" value="HMA_Cu_ion-bd"/>
</dbReference>
<dbReference type="GO" id="GO:0140581">
    <property type="term" value="F:P-type monovalent copper transporter activity"/>
    <property type="evidence" value="ECO:0007669"/>
    <property type="project" value="UniProtKB-EC"/>
</dbReference>
<dbReference type="InterPro" id="IPR036163">
    <property type="entry name" value="HMA_dom_sf"/>
</dbReference>
<dbReference type="Gene3D" id="3.40.50.1000">
    <property type="entry name" value="HAD superfamily/HAD-like"/>
    <property type="match status" value="1"/>
</dbReference>
<dbReference type="InterPro" id="IPR006121">
    <property type="entry name" value="HMA_dom"/>
</dbReference>
<feature type="transmembrane region" description="Helical" evidence="21">
    <location>
        <begin position="422"/>
        <end position="444"/>
    </location>
</feature>
<dbReference type="PROSITE" id="PS50846">
    <property type="entry name" value="HMA_2"/>
    <property type="match status" value="2"/>
</dbReference>
<reference evidence="23 24" key="1">
    <citation type="submission" date="2018-10" db="EMBL/GenBank/DDBJ databases">
        <title>Genomic Encyclopedia of Type Strains, Phase IV (KMG-IV): sequencing the most valuable type-strain genomes for metagenomic binning, comparative biology and taxonomic classification.</title>
        <authorList>
            <person name="Goeker M."/>
        </authorList>
    </citation>
    <scope>NUCLEOTIDE SEQUENCE [LARGE SCALE GENOMIC DNA]</scope>
    <source>
        <strain evidence="23 24">DSM 12769</strain>
    </source>
</reference>
<keyword evidence="7 21" id="KW-0812">Transmembrane</keyword>
<feature type="transmembrane region" description="Helical" evidence="21">
    <location>
        <begin position="787"/>
        <end position="805"/>
    </location>
</feature>
<feature type="domain" description="HMA" evidence="22">
    <location>
        <begin position="77"/>
        <end position="143"/>
    </location>
</feature>
<dbReference type="PROSITE" id="PS00154">
    <property type="entry name" value="ATPASE_E1_E2"/>
    <property type="match status" value="1"/>
</dbReference>
<feature type="transmembrane region" description="Helical" evidence="21">
    <location>
        <begin position="762"/>
        <end position="781"/>
    </location>
</feature>
<comment type="caution">
    <text evidence="23">The sequence shown here is derived from an EMBL/GenBank/DDBJ whole genome shotgun (WGS) entry which is preliminary data.</text>
</comment>
<keyword evidence="15 21" id="KW-1133">Transmembrane helix</keyword>
<evidence type="ECO:0000256" key="8">
    <source>
        <dbReference type="ARBA" id="ARBA00022723"/>
    </source>
</evidence>
<feature type="transmembrane region" description="Helical" evidence="21">
    <location>
        <begin position="450"/>
        <end position="475"/>
    </location>
</feature>
<keyword evidence="6" id="KW-0597">Phosphoprotein</keyword>
<evidence type="ECO:0000256" key="19">
    <source>
        <dbReference type="ARBA" id="ARBA00033239"/>
    </source>
</evidence>
<dbReference type="PANTHER" id="PTHR43520:SF8">
    <property type="entry name" value="P-TYPE CU(+) TRANSPORTER"/>
    <property type="match status" value="1"/>
</dbReference>
<keyword evidence="18 21" id="KW-0472">Membrane</keyword>
<dbReference type="FunFam" id="3.40.50.1000:FF:000144">
    <property type="entry name" value="copper-transporting ATPase 1 isoform X2"/>
    <property type="match status" value="1"/>
</dbReference>
<dbReference type="GO" id="GO:0005507">
    <property type="term" value="F:copper ion binding"/>
    <property type="evidence" value="ECO:0007669"/>
    <property type="project" value="InterPro"/>
</dbReference>
<dbReference type="GO" id="GO:0043682">
    <property type="term" value="F:P-type divalent copper transporter activity"/>
    <property type="evidence" value="ECO:0007669"/>
    <property type="project" value="TreeGrafter"/>
</dbReference>
<dbReference type="SUPFAM" id="SSF81665">
    <property type="entry name" value="Calcium ATPase, transmembrane domain M"/>
    <property type="match status" value="1"/>
</dbReference>
<dbReference type="GO" id="GO:0005886">
    <property type="term" value="C:plasma membrane"/>
    <property type="evidence" value="ECO:0007669"/>
    <property type="project" value="UniProtKB-SubCell"/>
</dbReference>
<proteinExistence type="inferred from homology"/>
<feature type="transmembrane region" description="Helical" evidence="21">
    <location>
        <begin position="170"/>
        <end position="191"/>
    </location>
</feature>
<keyword evidence="24" id="KW-1185">Reference proteome</keyword>
<evidence type="ECO:0000313" key="23">
    <source>
        <dbReference type="EMBL" id="RLK51432.1"/>
    </source>
</evidence>
<evidence type="ECO:0000256" key="9">
    <source>
        <dbReference type="ARBA" id="ARBA00022737"/>
    </source>
</evidence>
<dbReference type="PRINTS" id="PR00943">
    <property type="entry name" value="CUATPASE"/>
</dbReference>
<dbReference type="SUPFAM" id="SSF55008">
    <property type="entry name" value="HMA, heavy metal-associated domain"/>
    <property type="match status" value="2"/>
</dbReference>
<evidence type="ECO:0000256" key="12">
    <source>
        <dbReference type="ARBA" id="ARBA00022840"/>
    </source>
</evidence>
<dbReference type="FunFam" id="2.70.150.10:FF:000020">
    <property type="entry name" value="Copper-exporting P-type ATPase A"/>
    <property type="match status" value="1"/>
</dbReference>
<evidence type="ECO:0000259" key="22">
    <source>
        <dbReference type="PROSITE" id="PS50846"/>
    </source>
</evidence>
<evidence type="ECO:0000256" key="21">
    <source>
        <dbReference type="RuleBase" id="RU362081"/>
    </source>
</evidence>
<keyword evidence="12 21" id="KW-0067">ATP-binding</keyword>
<keyword evidence="8 21" id="KW-0479">Metal-binding</keyword>
<feature type="transmembrane region" description="Helical" evidence="21">
    <location>
        <begin position="269"/>
        <end position="288"/>
    </location>
</feature>
<sequence length="822" mass="86811">MSDKSQSTEQSFDLGVQGMTCASCVARVERVLGRVPGVRSVSVNLATEKARVEAERDMALQPLLDAVNKAGFQPQTQQLDLAVDGMTCASCVSRVEKVLGRRPGVFSATVNLATGRARVEVLPGVADPQGLVDAVSKAGFEGRLLSDGGSGETEGPADRELKQLRRAKQVAVALTVPLVLIAMGPMMVAPMAEVMHRVLAPEAWLWVEAVLVTPVLFWAGSRFYKHGWPALRRLNPDMNSLVMLGATSAWLYSMLVLLAPGLFPEAARGVYFEAVGVIVTLILVGRYFELRVRGRASDAIRQLLALQVREARVQRGDDLVSVPVDALQPGDVIVVRPGERVPVDGEVTDGGSYVDESMVTGEPVPVEKTVGEQVVGGTVNGSGSFSFRATGIGEDSVLGRIVHLVEEAQASKPPIQALVDRIAGVVVWAAIAIALTAALSWALLGPGPHYALVTAASVLLIACPCAMGLATPMAIMVGAGRGARQGILFRRGAAFQAISRVDTVVVDKTGTLTEGRPELTEFELRPQWDKAELAPLVAALESRSEHPVAEAIVRGLDSTGELPVSDFAAHAGLGVEGQVGGHRLQVGADRYMTRLGLDLSPFAERARSLAGRGRTPLYVAVDGRLAALLAVADPIKSGSPEAVHALQALGMQVIMITGDNQRTAQAVAREVGIEQVIAEVMPEDKAREVAALQGDAHSVVFVGDGINDAPALAQADVGMAIGTGTDIAIEAGEVVLMSGDLRGVAAGIRLARRTFRTIRQNLFWAFFYNITLMPVAAGLLYPAFGLLLSPMMAAAAMSLSSILVVSNSLRLRRARLGGPLEV</sequence>
<protein>
    <recommendedName>
        <fullName evidence="3">P-type Cu(+) transporter</fullName>
        <ecNumber evidence="3">7.2.2.8</ecNumber>
    </recommendedName>
    <alternativeName>
        <fullName evidence="19">Cu(+)-exporting ATPase</fullName>
    </alternativeName>
</protein>
<dbReference type="Gene3D" id="2.70.150.10">
    <property type="entry name" value="Calcium-transporting ATPase, cytoplasmic transduction domain A"/>
    <property type="match status" value="1"/>
</dbReference>
<dbReference type="FunFam" id="3.30.70.100:FF:000005">
    <property type="entry name" value="Copper-exporting P-type ATPase A"/>
    <property type="match status" value="2"/>
</dbReference>
<comment type="similarity">
    <text evidence="2 21">Belongs to the cation transport ATPase (P-type) (TC 3.A.3) family. Type IB subfamily.</text>
</comment>
<feature type="transmembrane region" description="Helical" evidence="21">
    <location>
        <begin position="241"/>
        <end position="263"/>
    </location>
</feature>
<evidence type="ECO:0000256" key="13">
    <source>
        <dbReference type="ARBA" id="ARBA00022842"/>
    </source>
</evidence>
<evidence type="ECO:0000256" key="5">
    <source>
        <dbReference type="ARBA" id="ARBA00022475"/>
    </source>
</evidence>
<accession>A0A498C6S5</accession>
<dbReference type="SFLD" id="SFLDG00002">
    <property type="entry name" value="C1.7:_P-type_atpase_like"/>
    <property type="match status" value="1"/>
</dbReference>
<feature type="domain" description="HMA" evidence="22">
    <location>
        <begin position="10"/>
        <end position="75"/>
    </location>
</feature>
<dbReference type="InterPro" id="IPR036412">
    <property type="entry name" value="HAD-like_sf"/>
</dbReference>
<evidence type="ECO:0000256" key="4">
    <source>
        <dbReference type="ARBA" id="ARBA00022448"/>
    </source>
</evidence>
<dbReference type="InterPro" id="IPR023298">
    <property type="entry name" value="ATPase_P-typ_TM_dom_sf"/>
</dbReference>
<dbReference type="Gene3D" id="3.30.70.100">
    <property type="match status" value="2"/>
</dbReference>
<dbReference type="InterPro" id="IPR044492">
    <property type="entry name" value="P_typ_ATPase_HD_dom"/>
</dbReference>
<dbReference type="RefSeq" id="WP_121441845.1">
    <property type="nucleotide sequence ID" value="NZ_RCDA01000001.1"/>
</dbReference>
<evidence type="ECO:0000256" key="1">
    <source>
        <dbReference type="ARBA" id="ARBA00004651"/>
    </source>
</evidence>
<dbReference type="Proteomes" id="UP000275461">
    <property type="component" value="Unassembled WGS sequence"/>
</dbReference>
<dbReference type="SUPFAM" id="SSF81653">
    <property type="entry name" value="Calcium ATPase, transduction domain A"/>
    <property type="match status" value="1"/>
</dbReference>
<keyword evidence="9" id="KW-0677">Repeat</keyword>